<evidence type="ECO:0000256" key="8">
    <source>
        <dbReference type="ARBA" id="ARBA00023242"/>
    </source>
</evidence>
<dbReference type="GO" id="GO:0046983">
    <property type="term" value="F:protein dimerization activity"/>
    <property type="evidence" value="ECO:0007669"/>
    <property type="project" value="InterPro"/>
</dbReference>
<dbReference type="PANTHER" id="PTHR46481:SF10">
    <property type="entry name" value="ZINC FINGER BED DOMAIN-CONTAINING PROTEIN 39"/>
    <property type="match status" value="1"/>
</dbReference>
<evidence type="ECO:0000259" key="10">
    <source>
        <dbReference type="PROSITE" id="PS50808"/>
    </source>
</evidence>
<feature type="domain" description="BED-type" evidence="10">
    <location>
        <begin position="72"/>
        <end position="133"/>
    </location>
</feature>
<dbReference type="EMBL" id="JXCE01001199">
    <property type="protein sequence ID" value="KPA35365.1"/>
    <property type="molecule type" value="Genomic_DNA"/>
</dbReference>
<protein>
    <submittedName>
        <fullName evidence="11">Transposase</fullName>
    </submittedName>
</protein>
<dbReference type="SUPFAM" id="SSF53098">
    <property type="entry name" value="Ribonuclease H-like"/>
    <property type="match status" value="1"/>
</dbReference>
<comment type="subcellular location">
    <subcellularLocation>
        <location evidence="1">Nucleus</location>
    </subcellularLocation>
</comment>
<dbReference type="GO" id="GO:0005634">
    <property type="term" value="C:nucleus"/>
    <property type="evidence" value="ECO:0007669"/>
    <property type="project" value="UniProtKB-SubCell"/>
</dbReference>
<dbReference type="InterPro" id="IPR012337">
    <property type="entry name" value="RNaseH-like_sf"/>
</dbReference>
<dbReference type="GO" id="GO:0008270">
    <property type="term" value="F:zinc ion binding"/>
    <property type="evidence" value="ECO:0007669"/>
    <property type="project" value="UniProtKB-KW"/>
</dbReference>
<evidence type="ECO:0000256" key="4">
    <source>
        <dbReference type="ARBA" id="ARBA00022833"/>
    </source>
</evidence>
<keyword evidence="8" id="KW-0539">Nucleus</keyword>
<dbReference type="InterPro" id="IPR008906">
    <property type="entry name" value="HATC_C_dom"/>
</dbReference>
<keyword evidence="4" id="KW-0862">Zinc</keyword>
<dbReference type="InterPro" id="IPR003656">
    <property type="entry name" value="Znf_BED"/>
</dbReference>
<dbReference type="GO" id="GO:0003677">
    <property type="term" value="F:DNA binding"/>
    <property type="evidence" value="ECO:0007669"/>
    <property type="project" value="UniProtKB-KW"/>
</dbReference>
<dbReference type="Proteomes" id="UP000037904">
    <property type="component" value="Unassembled WGS sequence"/>
</dbReference>
<evidence type="ECO:0000256" key="7">
    <source>
        <dbReference type="ARBA" id="ARBA00023163"/>
    </source>
</evidence>
<keyword evidence="5" id="KW-0805">Transcription regulation</keyword>
<keyword evidence="2" id="KW-0479">Metal-binding</keyword>
<reference evidence="11 12" key="1">
    <citation type="submission" date="2015-04" db="EMBL/GenBank/DDBJ databases">
        <title>The draft genome sequence of Fusarium langsethiae, a T-2/HT-2 mycotoxin producer.</title>
        <authorList>
            <person name="Lysoe E."/>
            <person name="Divon H.H."/>
            <person name="Terzi V."/>
            <person name="Orru L."/>
            <person name="Lamontanara A."/>
            <person name="Kolseth A.-K."/>
            <person name="Frandsen R.J."/>
            <person name="Nielsen K."/>
            <person name="Thrane U."/>
        </authorList>
    </citation>
    <scope>NUCLEOTIDE SEQUENCE [LARGE SCALE GENOMIC DNA]</scope>
    <source>
        <strain evidence="11 12">Fl201059</strain>
    </source>
</reference>
<keyword evidence="3 9" id="KW-0863">Zinc-finger</keyword>
<organism evidence="11 12">
    <name type="scientific">Fusarium langsethiae</name>
    <dbReference type="NCBI Taxonomy" id="179993"/>
    <lineage>
        <taxon>Eukaryota</taxon>
        <taxon>Fungi</taxon>
        <taxon>Dikarya</taxon>
        <taxon>Ascomycota</taxon>
        <taxon>Pezizomycotina</taxon>
        <taxon>Sordariomycetes</taxon>
        <taxon>Hypocreomycetidae</taxon>
        <taxon>Hypocreales</taxon>
        <taxon>Nectriaceae</taxon>
        <taxon>Fusarium</taxon>
    </lineage>
</organism>
<keyword evidence="6" id="KW-0238">DNA-binding</keyword>
<evidence type="ECO:0000256" key="9">
    <source>
        <dbReference type="PROSITE-ProRule" id="PRU00027"/>
    </source>
</evidence>
<evidence type="ECO:0000256" key="6">
    <source>
        <dbReference type="ARBA" id="ARBA00023125"/>
    </source>
</evidence>
<name>A0A0N0DAI1_FUSLA</name>
<evidence type="ECO:0000256" key="2">
    <source>
        <dbReference type="ARBA" id="ARBA00022723"/>
    </source>
</evidence>
<evidence type="ECO:0000256" key="5">
    <source>
        <dbReference type="ARBA" id="ARBA00023015"/>
    </source>
</evidence>
<proteinExistence type="predicted"/>
<sequence>MVQYANTDQAARALSSAPSTAFSLLDSPDLGSSETKGGAADDASFSVDYIGYEGIDWNRLSGYSIRKHQRRPRTGWVWEHGFDIEKDGSGHRFWLCKMCHQKKATITHMYDAASTSQANGHMEDIHRINKDGSMPPQRKKQRTLFDMVDLDPHRPKDQALMNAFIASFEPARFQHLLIRWVACDNIPFYKLESPYFRDLMASILFGTDVDAFEEDCQADKEIQDEVQLWRSKGPVGKLHNIIHWVQRSGQRIEKLHKLQSIENTALSLEDKTTYDVITDNATRWNSSEAMMERGYLLRNALDSLVQAEVTEWNQYVARRTQNGIKPMPKKSRKKPAIVDDKMAAEDWSIIAEYLAILKPLKIATKRLEGRPQEGKFGAIWEVLLTMEWLLKHLEEAKLQHERDEEPYLRIGCNLGWMKLDQYYTLTEDSPAYLAALVLHPAFRWSTVESQWADHPGWLIRGKTAVQELWEEYRNLSVEQDALPEQPTIARKTTDLDDFMASIRKLSTQPAPSTSAMRDEYAEWVATTDPGDCLVDDPIQYWLLRRRQYPRLSRMAIDLFSVPAMSSEPERIFSLAGKMVTAQRGRLKADLIGAAQCISSWEKSGVIQISK</sequence>
<keyword evidence="12" id="KW-1185">Reference proteome</keyword>
<evidence type="ECO:0000313" key="12">
    <source>
        <dbReference type="Proteomes" id="UP000037904"/>
    </source>
</evidence>
<gene>
    <name evidence="11" type="ORF">FLAG1_11936</name>
</gene>
<dbReference type="PANTHER" id="PTHR46481">
    <property type="entry name" value="ZINC FINGER BED DOMAIN-CONTAINING PROTEIN 4"/>
    <property type="match status" value="1"/>
</dbReference>
<dbReference type="Pfam" id="PF05699">
    <property type="entry name" value="Dimer_Tnp_hAT"/>
    <property type="match status" value="1"/>
</dbReference>
<dbReference type="InterPro" id="IPR052035">
    <property type="entry name" value="ZnF_BED_domain_contain"/>
</dbReference>
<keyword evidence="7" id="KW-0804">Transcription</keyword>
<evidence type="ECO:0000313" key="11">
    <source>
        <dbReference type="EMBL" id="KPA35365.1"/>
    </source>
</evidence>
<dbReference type="PROSITE" id="PS50808">
    <property type="entry name" value="ZF_BED"/>
    <property type="match status" value="1"/>
</dbReference>
<evidence type="ECO:0000256" key="1">
    <source>
        <dbReference type="ARBA" id="ARBA00004123"/>
    </source>
</evidence>
<evidence type="ECO:0000256" key="3">
    <source>
        <dbReference type="ARBA" id="ARBA00022771"/>
    </source>
</evidence>
<accession>A0A0N0DAI1</accession>
<dbReference type="AlphaFoldDB" id="A0A0N0DAI1"/>
<comment type="caution">
    <text evidence="11">The sequence shown here is derived from an EMBL/GenBank/DDBJ whole genome shotgun (WGS) entry which is preliminary data.</text>
</comment>